<organism evidence="1 2">
    <name type="scientific">Scleroderma citrinum Foug A</name>
    <dbReference type="NCBI Taxonomy" id="1036808"/>
    <lineage>
        <taxon>Eukaryota</taxon>
        <taxon>Fungi</taxon>
        <taxon>Dikarya</taxon>
        <taxon>Basidiomycota</taxon>
        <taxon>Agaricomycotina</taxon>
        <taxon>Agaricomycetes</taxon>
        <taxon>Agaricomycetidae</taxon>
        <taxon>Boletales</taxon>
        <taxon>Sclerodermatineae</taxon>
        <taxon>Sclerodermataceae</taxon>
        <taxon>Scleroderma</taxon>
    </lineage>
</organism>
<dbReference type="OrthoDB" id="2678783at2759"/>
<dbReference type="HOGENOM" id="CLU_2419153_0_0_1"/>
<reference evidence="1 2" key="1">
    <citation type="submission" date="2014-04" db="EMBL/GenBank/DDBJ databases">
        <authorList>
            <consortium name="DOE Joint Genome Institute"/>
            <person name="Kuo A."/>
            <person name="Kohler A."/>
            <person name="Nagy L.G."/>
            <person name="Floudas D."/>
            <person name="Copeland A."/>
            <person name="Barry K.W."/>
            <person name="Cichocki N."/>
            <person name="Veneault-Fourrey C."/>
            <person name="LaButti K."/>
            <person name="Lindquist E.A."/>
            <person name="Lipzen A."/>
            <person name="Lundell T."/>
            <person name="Morin E."/>
            <person name="Murat C."/>
            <person name="Sun H."/>
            <person name="Tunlid A."/>
            <person name="Henrissat B."/>
            <person name="Grigoriev I.V."/>
            <person name="Hibbett D.S."/>
            <person name="Martin F."/>
            <person name="Nordberg H.P."/>
            <person name="Cantor M.N."/>
            <person name="Hua S.X."/>
        </authorList>
    </citation>
    <scope>NUCLEOTIDE SEQUENCE [LARGE SCALE GENOMIC DNA]</scope>
    <source>
        <strain evidence="1 2">Foug A</strain>
    </source>
</reference>
<evidence type="ECO:0000313" key="1">
    <source>
        <dbReference type="EMBL" id="KIM50390.1"/>
    </source>
</evidence>
<dbReference type="Proteomes" id="UP000053989">
    <property type="component" value="Unassembled WGS sequence"/>
</dbReference>
<reference evidence="2" key="2">
    <citation type="submission" date="2015-01" db="EMBL/GenBank/DDBJ databases">
        <title>Evolutionary Origins and Diversification of the Mycorrhizal Mutualists.</title>
        <authorList>
            <consortium name="DOE Joint Genome Institute"/>
            <consortium name="Mycorrhizal Genomics Consortium"/>
            <person name="Kohler A."/>
            <person name="Kuo A."/>
            <person name="Nagy L.G."/>
            <person name="Floudas D."/>
            <person name="Copeland A."/>
            <person name="Barry K.W."/>
            <person name="Cichocki N."/>
            <person name="Veneault-Fourrey C."/>
            <person name="LaButti K."/>
            <person name="Lindquist E.A."/>
            <person name="Lipzen A."/>
            <person name="Lundell T."/>
            <person name="Morin E."/>
            <person name="Murat C."/>
            <person name="Riley R."/>
            <person name="Ohm R."/>
            <person name="Sun H."/>
            <person name="Tunlid A."/>
            <person name="Henrissat B."/>
            <person name="Grigoriev I.V."/>
            <person name="Hibbett D.S."/>
            <person name="Martin F."/>
        </authorList>
    </citation>
    <scope>NUCLEOTIDE SEQUENCE [LARGE SCALE GENOMIC DNA]</scope>
    <source>
        <strain evidence="2">Foug A</strain>
    </source>
</reference>
<dbReference type="InParanoid" id="A0A0C3CP51"/>
<sequence>SSFVLQLLAHTHLQPCFGCPDILKLNTTALKAHGIKGALSLCCAVVSCACYLVDHTNVHFQLKHALHLIQRGDINIDDQISTRGKATMKMLL</sequence>
<proteinExistence type="predicted"/>
<keyword evidence="2" id="KW-1185">Reference proteome</keyword>
<dbReference type="AlphaFoldDB" id="A0A0C3CP51"/>
<name>A0A0C3CP51_9AGAM</name>
<evidence type="ECO:0000313" key="2">
    <source>
        <dbReference type="Proteomes" id="UP000053989"/>
    </source>
</evidence>
<feature type="non-terminal residue" evidence="1">
    <location>
        <position position="1"/>
    </location>
</feature>
<dbReference type="EMBL" id="KN822462">
    <property type="protein sequence ID" value="KIM50390.1"/>
    <property type="molecule type" value="Genomic_DNA"/>
</dbReference>
<accession>A0A0C3CP51</accession>
<gene>
    <name evidence="1" type="ORF">SCLCIDRAFT_145609</name>
</gene>
<protein>
    <submittedName>
        <fullName evidence="1">Uncharacterized protein</fullName>
    </submittedName>
</protein>